<dbReference type="AlphaFoldDB" id="Q0C2M8"/>
<protein>
    <submittedName>
        <fullName evidence="2">Uncharacterized protein</fullName>
    </submittedName>
</protein>
<organism evidence="2 3">
    <name type="scientific">Hyphomonas neptunium (strain ATCC 15444)</name>
    <dbReference type="NCBI Taxonomy" id="228405"/>
    <lineage>
        <taxon>Bacteria</taxon>
        <taxon>Pseudomonadati</taxon>
        <taxon>Pseudomonadota</taxon>
        <taxon>Alphaproteobacteria</taxon>
        <taxon>Hyphomonadales</taxon>
        <taxon>Hyphomonadaceae</taxon>
        <taxon>Hyphomonas</taxon>
    </lineage>
</organism>
<dbReference type="Proteomes" id="UP000001959">
    <property type="component" value="Chromosome"/>
</dbReference>
<keyword evidence="3" id="KW-1185">Reference proteome</keyword>
<evidence type="ECO:0000256" key="1">
    <source>
        <dbReference type="SAM" id="MobiDB-lite"/>
    </source>
</evidence>
<gene>
    <name evidence="2" type="ordered locus">HNE_1297</name>
</gene>
<dbReference type="HOGENOM" id="CLU_1822702_0_0_5"/>
<dbReference type="EMBL" id="CP000158">
    <property type="protein sequence ID" value="ABI78266.1"/>
    <property type="molecule type" value="Genomic_DNA"/>
</dbReference>
<feature type="region of interest" description="Disordered" evidence="1">
    <location>
        <begin position="96"/>
        <end position="115"/>
    </location>
</feature>
<dbReference type="KEGG" id="hne:HNE_1297"/>
<sequence>MWGRWGWAIIAVRGAGALCEVLLMRLLIAAALLSVGFANLPAMAAPQEKVHGCTFDTISEEDRSRFQSRYKRRLRLHGAEVADTWLHEQACMTAEERRAARPEKPVLDKDGNPCTKTRLEMRVSPGFDGAMTMSPVPVCDD</sequence>
<proteinExistence type="predicted"/>
<evidence type="ECO:0000313" key="2">
    <source>
        <dbReference type="EMBL" id="ABI78266.1"/>
    </source>
</evidence>
<reference evidence="2 3" key="1">
    <citation type="journal article" date="2006" name="J. Bacteriol.">
        <title>Comparative genomic evidence for a close relationship between the dimorphic prosthecate bacteria Hyphomonas neptunium and Caulobacter crescentus.</title>
        <authorList>
            <person name="Badger J.H."/>
            <person name="Hoover T.R."/>
            <person name="Brun Y.V."/>
            <person name="Weiner R.M."/>
            <person name="Laub M.T."/>
            <person name="Alexandre G."/>
            <person name="Mrazek J."/>
            <person name="Ren Q."/>
            <person name="Paulsen I.T."/>
            <person name="Nelson K.E."/>
            <person name="Khouri H.M."/>
            <person name="Radune D."/>
            <person name="Sosa J."/>
            <person name="Dodson R.J."/>
            <person name="Sullivan S.A."/>
            <person name="Rosovitz M.J."/>
            <person name="Madupu R."/>
            <person name="Brinkac L.M."/>
            <person name="Durkin A.S."/>
            <person name="Daugherty S.C."/>
            <person name="Kothari S.P."/>
            <person name="Giglio M.G."/>
            <person name="Zhou L."/>
            <person name="Haft D.H."/>
            <person name="Selengut J.D."/>
            <person name="Davidsen T.M."/>
            <person name="Yang Q."/>
            <person name="Zafar N."/>
            <person name="Ward N.L."/>
        </authorList>
    </citation>
    <scope>NUCLEOTIDE SEQUENCE [LARGE SCALE GENOMIC DNA]</scope>
    <source>
        <strain evidence="2 3">ATCC 15444</strain>
    </source>
</reference>
<accession>Q0C2M8</accession>
<name>Q0C2M8_HYPNA</name>
<evidence type="ECO:0000313" key="3">
    <source>
        <dbReference type="Proteomes" id="UP000001959"/>
    </source>
</evidence>